<dbReference type="AlphaFoldDB" id="A0A268P123"/>
<dbReference type="Proteomes" id="UP000216207">
    <property type="component" value="Unassembled WGS sequence"/>
</dbReference>
<evidence type="ECO:0000313" key="2">
    <source>
        <dbReference type="Proteomes" id="UP000216207"/>
    </source>
</evidence>
<dbReference type="EMBL" id="NPCC01000009">
    <property type="protein sequence ID" value="PAE89361.1"/>
    <property type="molecule type" value="Genomic_DNA"/>
</dbReference>
<reference evidence="1 2" key="1">
    <citation type="submission" date="2017-07" db="EMBL/GenBank/DDBJ databases">
        <title>Isolation and whole genome analysis of endospore-forming bacteria from heroin.</title>
        <authorList>
            <person name="Kalinowski J."/>
            <person name="Ahrens B."/>
            <person name="Al-Dilaimi A."/>
            <person name="Winkler A."/>
            <person name="Wibberg D."/>
            <person name="Schleenbecker U."/>
            <person name="Ruckert C."/>
            <person name="Wolfel R."/>
            <person name="Grass G."/>
        </authorList>
    </citation>
    <scope>NUCLEOTIDE SEQUENCE [LARGE SCALE GENOMIC DNA]</scope>
    <source>
        <strain evidence="1 2">7539</strain>
    </source>
</reference>
<name>A0A268P123_SHOCL</name>
<protein>
    <recommendedName>
        <fullName evidence="3">Flagellar basal body rod protein</fullName>
    </recommendedName>
</protein>
<evidence type="ECO:0000313" key="1">
    <source>
        <dbReference type="EMBL" id="PAE89361.1"/>
    </source>
</evidence>
<organism evidence="1 2">
    <name type="scientific">Shouchella clausii</name>
    <name type="common">Alkalihalobacillus clausii</name>
    <dbReference type="NCBI Taxonomy" id="79880"/>
    <lineage>
        <taxon>Bacteria</taxon>
        <taxon>Bacillati</taxon>
        <taxon>Bacillota</taxon>
        <taxon>Bacilli</taxon>
        <taxon>Bacillales</taxon>
        <taxon>Bacillaceae</taxon>
        <taxon>Shouchella</taxon>
    </lineage>
</organism>
<evidence type="ECO:0008006" key="3">
    <source>
        <dbReference type="Google" id="ProtNLM"/>
    </source>
</evidence>
<gene>
    <name evidence="1" type="ORF">CHH72_08710</name>
</gene>
<accession>A0A268P123</accession>
<proteinExistence type="predicted"/>
<sequence>MTKRGWMVVAAIVLAIIVLSSLGAIIGLGAGAVLAYFGWRQAALNNQTIMKVLWWVILLIGVCLAVGSLPGIIGVGALYLLVKLYEKWKEMKEYDFEV</sequence>
<comment type="caution">
    <text evidence="1">The sequence shown here is derived from an EMBL/GenBank/DDBJ whole genome shotgun (WGS) entry which is preliminary data.</text>
</comment>
<dbReference type="RefSeq" id="WP_011248217.1">
    <property type="nucleotide sequence ID" value="NZ_BOQQ01000001.1"/>
</dbReference>